<reference evidence="1 2" key="1">
    <citation type="submission" date="2021-04" db="EMBL/GenBank/DDBJ databases">
        <title>Magnetospirillum sulfuroxidans sp. nov., a facultative chemolithoautotrophic sulfur-oxidizing alphaproteobacterium isolated from freshwater sediment and proposals for Paramagetospirillum gen. nov., and Magnetospirillaceae fam. nov.</title>
        <authorList>
            <person name="Koziaeva V."/>
            <person name="Geelhoed J.S."/>
            <person name="Sorokin D.Y."/>
            <person name="Grouzdev D.S."/>
        </authorList>
    </citation>
    <scope>NUCLEOTIDE SEQUENCE [LARGE SCALE GENOMIC DNA]</scope>
    <source>
        <strain evidence="1 2">J10</strain>
    </source>
</reference>
<gene>
    <name evidence="1" type="ORF">KEC16_00780</name>
</gene>
<dbReference type="PROSITE" id="PS01332">
    <property type="entry name" value="HTH_RRF2_1"/>
    <property type="match status" value="1"/>
</dbReference>
<dbReference type="InterPro" id="IPR030489">
    <property type="entry name" value="TR_Rrf2-type_CS"/>
</dbReference>
<dbReference type="Pfam" id="PF02082">
    <property type="entry name" value="Rrf2"/>
    <property type="match status" value="1"/>
</dbReference>
<name>A0ABS5I760_9PROT</name>
<dbReference type="Proteomes" id="UP000680714">
    <property type="component" value="Unassembled WGS sequence"/>
</dbReference>
<dbReference type="RefSeq" id="WP_211545755.1">
    <property type="nucleotide sequence ID" value="NZ_JAGTUF010000001.1"/>
</dbReference>
<evidence type="ECO:0000313" key="2">
    <source>
        <dbReference type="Proteomes" id="UP000680714"/>
    </source>
</evidence>
<dbReference type="InterPro" id="IPR036390">
    <property type="entry name" value="WH_DNA-bd_sf"/>
</dbReference>
<dbReference type="Gene3D" id="1.10.10.10">
    <property type="entry name" value="Winged helix-like DNA-binding domain superfamily/Winged helix DNA-binding domain"/>
    <property type="match status" value="1"/>
</dbReference>
<dbReference type="SUPFAM" id="SSF46785">
    <property type="entry name" value="Winged helix' DNA-binding domain"/>
    <property type="match status" value="1"/>
</dbReference>
<organism evidence="1 2">
    <name type="scientific">Magnetospirillum sulfuroxidans</name>
    <dbReference type="NCBI Taxonomy" id="611300"/>
    <lineage>
        <taxon>Bacteria</taxon>
        <taxon>Pseudomonadati</taxon>
        <taxon>Pseudomonadota</taxon>
        <taxon>Alphaproteobacteria</taxon>
        <taxon>Rhodospirillales</taxon>
        <taxon>Rhodospirillaceae</taxon>
        <taxon>Magnetospirillum</taxon>
    </lineage>
</organism>
<accession>A0ABS5I760</accession>
<dbReference type="PANTHER" id="PTHR33221">
    <property type="entry name" value="WINGED HELIX-TURN-HELIX TRANSCRIPTIONAL REGULATOR, RRF2 FAMILY"/>
    <property type="match status" value="1"/>
</dbReference>
<dbReference type="InterPro" id="IPR036388">
    <property type="entry name" value="WH-like_DNA-bd_sf"/>
</dbReference>
<dbReference type="PANTHER" id="PTHR33221:SF15">
    <property type="entry name" value="HTH-TYPE TRANSCRIPTIONAL REGULATOR YWGB-RELATED"/>
    <property type="match status" value="1"/>
</dbReference>
<protein>
    <submittedName>
        <fullName evidence="1">Rrf2 family transcriptional regulator</fullName>
    </submittedName>
</protein>
<evidence type="ECO:0000313" key="1">
    <source>
        <dbReference type="EMBL" id="MBR9970245.1"/>
    </source>
</evidence>
<dbReference type="PROSITE" id="PS51197">
    <property type="entry name" value="HTH_RRF2_2"/>
    <property type="match status" value="1"/>
</dbReference>
<proteinExistence type="predicted"/>
<dbReference type="NCBIfam" id="TIGR00738">
    <property type="entry name" value="rrf2_super"/>
    <property type="match status" value="1"/>
</dbReference>
<dbReference type="EMBL" id="JAGTUF010000001">
    <property type="protein sequence ID" value="MBR9970245.1"/>
    <property type="molecule type" value="Genomic_DNA"/>
</dbReference>
<keyword evidence="2" id="KW-1185">Reference proteome</keyword>
<sequence>MKLQKATRCALFAILELAGDPGRQMSAHEIAEKYGISTNHLAKVLRSLGRAGLLEAVRGAGGGYRFSGSVKRTTLLDVIQLFETIDPLARGEREDGDGTPGGGALCQVLTEIEDIARATFASISLETMLKLVDKKG</sequence>
<comment type="caution">
    <text evidence="1">The sequence shown here is derived from an EMBL/GenBank/DDBJ whole genome shotgun (WGS) entry which is preliminary data.</text>
</comment>
<dbReference type="InterPro" id="IPR000944">
    <property type="entry name" value="Tscrpt_reg_Rrf2"/>
</dbReference>